<dbReference type="InterPro" id="IPR012337">
    <property type="entry name" value="RNaseH-like_sf"/>
</dbReference>
<reference evidence="1 2" key="1">
    <citation type="submission" date="2018-04" db="EMBL/GenBank/DDBJ databases">
        <title>Thalassorhabdus spongiae gen. nov., sp. nov., isolated from a marine sponge in South-West Iceland.</title>
        <authorList>
            <person name="Knobloch S."/>
            <person name="Daussin A."/>
            <person name="Johannsson R."/>
            <person name="Marteinsson V.T."/>
        </authorList>
    </citation>
    <scope>NUCLEOTIDE SEQUENCE [LARGE SCALE GENOMIC DNA]</scope>
    <source>
        <strain evidence="1 2">Hp12</strain>
    </source>
</reference>
<dbReference type="OrthoDB" id="6191312at2"/>
<dbReference type="AlphaFoldDB" id="A0A2V1GZ02"/>
<sequence length="154" mass="17915">MARFLDGKLVKAVWSQLQNERGEWKPAALIICTDTKISAEAIIQAYARRWSIETAFNQLKLAWGMKECWQQSKQVLMRWMHLMMAGYGLVQLLTCLKASALAKLSNHSPWRQDHPTTAGHLRRGLVRDLMHVNVRGWWHPKDQKFEPRDYENSG</sequence>
<organism evidence="1 2">
    <name type="scientific">Pelagibaculum spongiae</name>
    <dbReference type="NCBI Taxonomy" id="2080658"/>
    <lineage>
        <taxon>Bacteria</taxon>
        <taxon>Pseudomonadati</taxon>
        <taxon>Pseudomonadota</taxon>
        <taxon>Gammaproteobacteria</taxon>
        <taxon>Oceanospirillales</taxon>
        <taxon>Pelagibaculum</taxon>
    </lineage>
</organism>
<proteinExistence type="predicted"/>
<name>A0A2V1GZ02_9GAMM</name>
<protein>
    <recommendedName>
        <fullName evidence="3">Transposase IS4-like domain-containing protein</fullName>
    </recommendedName>
</protein>
<dbReference type="EMBL" id="QDDL01000005">
    <property type="protein sequence ID" value="PVZ68286.1"/>
    <property type="molecule type" value="Genomic_DNA"/>
</dbReference>
<evidence type="ECO:0000313" key="2">
    <source>
        <dbReference type="Proteomes" id="UP000244906"/>
    </source>
</evidence>
<dbReference type="Proteomes" id="UP000244906">
    <property type="component" value="Unassembled WGS sequence"/>
</dbReference>
<dbReference type="SUPFAM" id="SSF53098">
    <property type="entry name" value="Ribonuclease H-like"/>
    <property type="match status" value="1"/>
</dbReference>
<evidence type="ECO:0000313" key="1">
    <source>
        <dbReference type="EMBL" id="PVZ68286.1"/>
    </source>
</evidence>
<gene>
    <name evidence="1" type="ORF">DC094_13435</name>
</gene>
<keyword evidence="2" id="KW-1185">Reference proteome</keyword>
<evidence type="ECO:0008006" key="3">
    <source>
        <dbReference type="Google" id="ProtNLM"/>
    </source>
</evidence>
<comment type="caution">
    <text evidence="1">The sequence shown here is derived from an EMBL/GenBank/DDBJ whole genome shotgun (WGS) entry which is preliminary data.</text>
</comment>
<dbReference type="RefSeq" id="WP_116687615.1">
    <property type="nucleotide sequence ID" value="NZ_CAWNYD010000005.1"/>
</dbReference>
<accession>A0A2V1GZ02</accession>